<keyword evidence="1" id="KW-0880">Kelch repeat</keyword>
<dbReference type="InterPro" id="IPR006652">
    <property type="entry name" value="Kelch_1"/>
</dbReference>
<sequence>MKELEAPRSRHAIACLGNLVYLFGGYRLCRDTYYSPASDTLLVYDPCMDTWHMPTQLLPMPTVEMGITAVPHRSND</sequence>
<dbReference type="Gene3D" id="2.120.10.80">
    <property type="entry name" value="Kelch-type beta propeller"/>
    <property type="match status" value="1"/>
</dbReference>
<evidence type="ECO:0000313" key="2">
    <source>
        <dbReference type="EMBL" id="VEL17172.1"/>
    </source>
</evidence>
<comment type="caution">
    <text evidence="2">The sequence shown here is derived from an EMBL/GenBank/DDBJ whole genome shotgun (WGS) entry which is preliminary data.</text>
</comment>
<gene>
    <name evidence="2" type="ORF">PXEA_LOCUS10612</name>
</gene>
<reference evidence="2" key="1">
    <citation type="submission" date="2018-11" db="EMBL/GenBank/DDBJ databases">
        <authorList>
            <consortium name="Pathogen Informatics"/>
        </authorList>
    </citation>
    <scope>NUCLEOTIDE SEQUENCE</scope>
</reference>
<dbReference type="EMBL" id="CAAALY010031401">
    <property type="protein sequence ID" value="VEL17172.1"/>
    <property type="molecule type" value="Genomic_DNA"/>
</dbReference>
<accession>A0A3S5ACD9</accession>
<dbReference type="Proteomes" id="UP000784294">
    <property type="component" value="Unassembled WGS sequence"/>
</dbReference>
<organism evidence="2 3">
    <name type="scientific">Protopolystoma xenopodis</name>
    <dbReference type="NCBI Taxonomy" id="117903"/>
    <lineage>
        <taxon>Eukaryota</taxon>
        <taxon>Metazoa</taxon>
        <taxon>Spiralia</taxon>
        <taxon>Lophotrochozoa</taxon>
        <taxon>Platyhelminthes</taxon>
        <taxon>Monogenea</taxon>
        <taxon>Polyopisthocotylea</taxon>
        <taxon>Polystomatidea</taxon>
        <taxon>Polystomatidae</taxon>
        <taxon>Protopolystoma</taxon>
    </lineage>
</organism>
<dbReference type="SUPFAM" id="SSF117281">
    <property type="entry name" value="Kelch motif"/>
    <property type="match status" value="1"/>
</dbReference>
<evidence type="ECO:0000313" key="3">
    <source>
        <dbReference type="Proteomes" id="UP000784294"/>
    </source>
</evidence>
<dbReference type="Pfam" id="PF01344">
    <property type="entry name" value="Kelch_1"/>
    <property type="match status" value="1"/>
</dbReference>
<protein>
    <submittedName>
        <fullName evidence="2">Uncharacterized protein</fullName>
    </submittedName>
</protein>
<dbReference type="OrthoDB" id="8185403at2759"/>
<name>A0A3S5ACD9_9PLAT</name>
<proteinExistence type="predicted"/>
<evidence type="ECO:0000256" key="1">
    <source>
        <dbReference type="ARBA" id="ARBA00022441"/>
    </source>
</evidence>
<keyword evidence="3" id="KW-1185">Reference proteome</keyword>
<dbReference type="InterPro" id="IPR015915">
    <property type="entry name" value="Kelch-typ_b-propeller"/>
</dbReference>
<dbReference type="AlphaFoldDB" id="A0A3S5ACD9"/>